<reference evidence="1 2" key="1">
    <citation type="submission" date="2019-03" db="EMBL/GenBank/DDBJ databases">
        <title>First draft genome of Liparis tanakae, snailfish: a comprehensive survey of snailfish specific genes.</title>
        <authorList>
            <person name="Kim W."/>
            <person name="Song I."/>
            <person name="Jeong J.-H."/>
            <person name="Kim D."/>
            <person name="Kim S."/>
            <person name="Ryu S."/>
            <person name="Song J.Y."/>
            <person name="Lee S.K."/>
        </authorList>
    </citation>
    <scope>NUCLEOTIDE SEQUENCE [LARGE SCALE GENOMIC DNA]</scope>
    <source>
        <tissue evidence="1">Muscle</tissue>
    </source>
</reference>
<dbReference type="EMBL" id="SRLO01000315">
    <property type="protein sequence ID" value="TNN61428.1"/>
    <property type="molecule type" value="Genomic_DNA"/>
</dbReference>
<organism evidence="1 2">
    <name type="scientific">Liparis tanakae</name>
    <name type="common">Tanaka's snailfish</name>
    <dbReference type="NCBI Taxonomy" id="230148"/>
    <lineage>
        <taxon>Eukaryota</taxon>
        <taxon>Metazoa</taxon>
        <taxon>Chordata</taxon>
        <taxon>Craniata</taxon>
        <taxon>Vertebrata</taxon>
        <taxon>Euteleostomi</taxon>
        <taxon>Actinopterygii</taxon>
        <taxon>Neopterygii</taxon>
        <taxon>Teleostei</taxon>
        <taxon>Neoteleostei</taxon>
        <taxon>Acanthomorphata</taxon>
        <taxon>Eupercaria</taxon>
        <taxon>Perciformes</taxon>
        <taxon>Cottioidei</taxon>
        <taxon>Cottales</taxon>
        <taxon>Liparidae</taxon>
        <taxon>Liparis</taxon>
    </lineage>
</organism>
<proteinExistence type="predicted"/>
<sequence>MAIDPPDIYVRAPPSLSPPVSSRSSRFFWLLAEICSRMTLVSSPFFLHSKGSRDKDLLFSRIWATIEDVRTVSNSSSWSVDGFRPRLPLCISPLEEENISEDRRREVR</sequence>
<dbReference type="Proteomes" id="UP000314294">
    <property type="component" value="Unassembled WGS sequence"/>
</dbReference>
<accession>A0A4Z2H6A7</accession>
<keyword evidence="2" id="KW-1185">Reference proteome</keyword>
<dbReference type="AlphaFoldDB" id="A0A4Z2H6A7"/>
<name>A0A4Z2H6A7_9TELE</name>
<protein>
    <submittedName>
        <fullName evidence="1">Uncharacterized protein</fullName>
    </submittedName>
</protein>
<evidence type="ECO:0000313" key="2">
    <source>
        <dbReference type="Proteomes" id="UP000314294"/>
    </source>
</evidence>
<gene>
    <name evidence="1" type="ORF">EYF80_028307</name>
</gene>
<comment type="caution">
    <text evidence="1">The sequence shown here is derived from an EMBL/GenBank/DDBJ whole genome shotgun (WGS) entry which is preliminary data.</text>
</comment>
<evidence type="ECO:0000313" key="1">
    <source>
        <dbReference type="EMBL" id="TNN61428.1"/>
    </source>
</evidence>